<evidence type="ECO:0000313" key="2">
    <source>
        <dbReference type="Proteomes" id="UP000244722"/>
    </source>
</evidence>
<keyword evidence="2" id="KW-1185">Reference proteome</keyword>
<name>A0A2T6ZTY1_TUBBO</name>
<evidence type="ECO:0000313" key="1">
    <source>
        <dbReference type="EMBL" id="PUU78941.1"/>
    </source>
</evidence>
<accession>A0A2T6ZTY1</accession>
<sequence>MSGETTSRVYHEGHFGKKYAPAKNESAPLENVVDRFGNRKLEMKFGMACDRGVSTAWLSRWGLDSGFRAVDMAFPGLEVKKLELEKP</sequence>
<dbReference type="AlphaFoldDB" id="A0A2T6ZTY1"/>
<dbReference type="EMBL" id="NESQ01000103">
    <property type="protein sequence ID" value="PUU78941.1"/>
    <property type="molecule type" value="Genomic_DNA"/>
</dbReference>
<gene>
    <name evidence="1" type="ORF">B9Z19DRAFT_1125856</name>
</gene>
<proteinExistence type="predicted"/>
<organism evidence="1 2">
    <name type="scientific">Tuber borchii</name>
    <name type="common">White truffle</name>
    <dbReference type="NCBI Taxonomy" id="42251"/>
    <lineage>
        <taxon>Eukaryota</taxon>
        <taxon>Fungi</taxon>
        <taxon>Dikarya</taxon>
        <taxon>Ascomycota</taxon>
        <taxon>Pezizomycotina</taxon>
        <taxon>Pezizomycetes</taxon>
        <taxon>Pezizales</taxon>
        <taxon>Tuberaceae</taxon>
        <taxon>Tuber</taxon>
    </lineage>
</organism>
<dbReference type="Proteomes" id="UP000244722">
    <property type="component" value="Unassembled WGS sequence"/>
</dbReference>
<dbReference type="OrthoDB" id="5405400at2759"/>
<protein>
    <submittedName>
        <fullName evidence="1">Uncharacterized protein</fullName>
    </submittedName>
</protein>
<reference evidence="1 2" key="1">
    <citation type="submission" date="2017-04" db="EMBL/GenBank/DDBJ databases">
        <title>Draft genome sequence of Tuber borchii Vittad., a whitish edible truffle.</title>
        <authorList>
            <consortium name="DOE Joint Genome Institute"/>
            <person name="Murat C."/>
            <person name="Kuo A."/>
            <person name="Barry K.W."/>
            <person name="Clum A."/>
            <person name="Dockter R.B."/>
            <person name="Fauchery L."/>
            <person name="Iotti M."/>
            <person name="Kohler A."/>
            <person name="Labutti K."/>
            <person name="Lindquist E.A."/>
            <person name="Lipzen A."/>
            <person name="Ohm R.A."/>
            <person name="Wang M."/>
            <person name="Grigoriev I.V."/>
            <person name="Zambonelli A."/>
            <person name="Martin F.M."/>
        </authorList>
    </citation>
    <scope>NUCLEOTIDE SEQUENCE [LARGE SCALE GENOMIC DNA]</scope>
    <source>
        <strain evidence="1 2">Tbo3840</strain>
    </source>
</reference>
<comment type="caution">
    <text evidence="1">The sequence shown here is derived from an EMBL/GenBank/DDBJ whole genome shotgun (WGS) entry which is preliminary data.</text>
</comment>